<dbReference type="Proteomes" id="UP000186804">
    <property type="component" value="Unassembled WGS sequence"/>
</dbReference>
<dbReference type="VEuPathDB" id="CryptoDB:cand_020240"/>
<reference evidence="1 2" key="1">
    <citation type="submission" date="2016-10" db="EMBL/GenBank/DDBJ databases">
        <title>Reductive evolution of mitochondrial metabolism and differential evolution of invasion-related proteins in Cryptosporidium.</title>
        <authorList>
            <person name="Liu S."/>
            <person name="Roellig D.M."/>
            <person name="Guo Y."/>
            <person name="Li N."/>
            <person name="Frace M.A."/>
            <person name="Tang K."/>
            <person name="Zhang L."/>
            <person name="Feng Y."/>
            <person name="Xiao L."/>
        </authorList>
    </citation>
    <scope>NUCLEOTIDE SEQUENCE [LARGE SCALE GENOMIC DNA]</scope>
    <source>
        <strain evidence="1">30847</strain>
    </source>
</reference>
<comment type="caution">
    <text evidence="1">The sequence shown here is derived from an EMBL/GenBank/DDBJ whole genome shotgun (WGS) entry which is preliminary data.</text>
</comment>
<proteinExistence type="predicted"/>
<protein>
    <submittedName>
        <fullName evidence="1">Uncharacterized protein</fullName>
    </submittedName>
</protein>
<dbReference type="EMBL" id="LRBS01000043">
    <property type="protein sequence ID" value="OII77314.1"/>
    <property type="molecule type" value="Genomic_DNA"/>
</dbReference>
<dbReference type="AlphaFoldDB" id="A0A1J4MSU4"/>
<dbReference type="RefSeq" id="XP_067069160.1">
    <property type="nucleotide sequence ID" value="XM_067212254.1"/>
</dbReference>
<dbReference type="OrthoDB" id="337639at2759"/>
<name>A0A1J4MSU4_9CRYT</name>
<gene>
    <name evidence="1" type="ORF">cand_020240</name>
</gene>
<accession>A0A1J4MSU4</accession>
<sequence length="332" mass="38027">MENLQIRSHIVTKYSFEAQIRSHWGNPFYILHNDGKPICFFLDEITWKYAKRHNKSIGIWLGLGDLHETNMQPFCSVIIYSSGKILDSLKPDAFGLKKILLLFPSEAMIDNLFLGEKSNYGSFLNFEETLYLVERGAMLLFSWDLDNKMWLQTPIMYLYSLFTKYSLVSDLISLSSYTTFCKLANAGYYIRRSGPKQNTLPIINFREIDLWKGPESYVLYDSTFGDPKLLPLISHKLPNNYPYTIISSNTTNEVIEPDSTNNSSLNKLCNFSKLHKSPRNLSKQTIKCVYTVSASDTCIVHHLADQDHLNSTVISVCVGNNAIFLSLSKYSR</sequence>
<keyword evidence="2" id="KW-1185">Reference proteome</keyword>
<evidence type="ECO:0000313" key="2">
    <source>
        <dbReference type="Proteomes" id="UP000186804"/>
    </source>
</evidence>
<evidence type="ECO:0000313" key="1">
    <source>
        <dbReference type="EMBL" id="OII77314.1"/>
    </source>
</evidence>
<organism evidence="1 2">
    <name type="scientific">Cryptosporidium andersoni</name>
    <dbReference type="NCBI Taxonomy" id="117008"/>
    <lineage>
        <taxon>Eukaryota</taxon>
        <taxon>Sar</taxon>
        <taxon>Alveolata</taxon>
        <taxon>Apicomplexa</taxon>
        <taxon>Conoidasida</taxon>
        <taxon>Coccidia</taxon>
        <taxon>Eucoccidiorida</taxon>
        <taxon>Eimeriorina</taxon>
        <taxon>Cryptosporidiidae</taxon>
        <taxon>Cryptosporidium</taxon>
    </lineage>
</organism>
<dbReference type="GeneID" id="92366208"/>